<comment type="caution">
    <text evidence="1">The sequence shown here is derived from an EMBL/GenBank/DDBJ whole genome shotgun (WGS) entry which is preliminary data.</text>
</comment>
<keyword evidence="2" id="KW-1185">Reference proteome</keyword>
<dbReference type="AlphaFoldDB" id="A0A8H3VHX0"/>
<protein>
    <submittedName>
        <fullName evidence="1">Uncharacterized protein</fullName>
    </submittedName>
</protein>
<organism evidence="1 2">
    <name type="scientific">Venturia inaequalis</name>
    <name type="common">Apple scab fungus</name>
    <dbReference type="NCBI Taxonomy" id="5025"/>
    <lineage>
        <taxon>Eukaryota</taxon>
        <taxon>Fungi</taxon>
        <taxon>Dikarya</taxon>
        <taxon>Ascomycota</taxon>
        <taxon>Pezizomycotina</taxon>
        <taxon>Dothideomycetes</taxon>
        <taxon>Pleosporomycetidae</taxon>
        <taxon>Venturiales</taxon>
        <taxon>Venturiaceae</taxon>
        <taxon>Venturia</taxon>
    </lineage>
</organism>
<dbReference type="PANTHER" id="PTHR42085">
    <property type="entry name" value="F-BOX DOMAIN-CONTAINING PROTEIN"/>
    <property type="match status" value="1"/>
</dbReference>
<name>A0A8H3VHX0_VENIN</name>
<evidence type="ECO:0000313" key="2">
    <source>
        <dbReference type="Proteomes" id="UP000490939"/>
    </source>
</evidence>
<dbReference type="EMBL" id="WNWR01000241">
    <property type="protein sequence ID" value="KAE9987199.1"/>
    <property type="molecule type" value="Genomic_DNA"/>
</dbReference>
<dbReference type="Proteomes" id="UP000490939">
    <property type="component" value="Unassembled WGS sequence"/>
</dbReference>
<proteinExistence type="predicted"/>
<evidence type="ECO:0000313" key="1">
    <source>
        <dbReference type="EMBL" id="KAE9987199.1"/>
    </source>
</evidence>
<sequence length="731" mass="83809">MANPVAFSHSISSFEQPMLQSNGLPRLIAEHAFAHDVVRIPVVPGFLKASSRQHEAPVDPMDSINLLRNKAQVSPANLLFQAIYLAKRQSGDRLLESARNTRAWRDKLIERVRRVLCVFVSTGRNNGLGVEEEIICVVCCTLVARLSSTTRSQSTVGGLQSFNLVVFNVSGSFFKLPRELRDTIYKYYFHHEDGYEYHHDSGKMGTQLSTSASSQHSLALMYTCRAVYQETKYVALSVNTFIFRPYLDRPRVENDPLSDAALLRAMLAARNSMLSLVVFEYMEYLSKHDIEELERLHPHHPFLSCIRQYHDTASARYHDGSDHNRQQTIPELAADDLTFYLLLCDAFDMISRSPSYDPSVVHEWLLHWKQDSFNSRWWSDRHGDIEMSLLTRCPLPWAIPTRADLREERRAVKTTRHETRVHNSHFSAASLCIHFLRGLDQRIRLSIKHILLEEDRRSNTFPESHALGLIRYCQENDALRIERRIDIFSNIMSPGDHWFDGTVSYVGYNFPGGEISWENFVSGNLDITRGFNMGICFREMYDWLAQALLLESKGMPTKSFALTFAGLPRVQRSIWSMLKQVAVAQEHIQETYDDVALSLNSESKATGWYYRRDCNDIFLVPSSFAAIIRAIVAGKTFVQADTGSFESLDPQKQPKEHIGWSAHQWSQKIMRLHDSQVKGYDYPAEGALRPPPGVIEDMLAYNGITIPDDMTVDWENIYNSINDPFYEDEEL</sequence>
<reference evidence="1 2" key="1">
    <citation type="submission" date="2019-07" db="EMBL/GenBank/DDBJ databases">
        <title>Venturia inaequalis Genome Resource.</title>
        <authorList>
            <person name="Lichtner F.J."/>
        </authorList>
    </citation>
    <scope>NUCLEOTIDE SEQUENCE [LARGE SCALE GENOMIC DNA]</scope>
    <source>
        <strain evidence="1 2">DMI_063113</strain>
    </source>
</reference>
<dbReference type="PANTHER" id="PTHR42085:SF1">
    <property type="entry name" value="F-BOX DOMAIN-CONTAINING PROTEIN"/>
    <property type="match status" value="1"/>
</dbReference>
<accession>A0A8H3VHX0</accession>
<gene>
    <name evidence="1" type="ORF">EG327_003973</name>
</gene>
<dbReference type="InterPro" id="IPR038883">
    <property type="entry name" value="AN11006-like"/>
</dbReference>